<evidence type="ECO:0000256" key="1">
    <source>
        <dbReference type="SAM" id="MobiDB-lite"/>
    </source>
</evidence>
<feature type="compositionally biased region" description="Polar residues" evidence="1">
    <location>
        <begin position="825"/>
        <end position="855"/>
    </location>
</feature>
<accession>A0AAN6XJE1</accession>
<feature type="transmembrane region" description="Helical" evidence="2">
    <location>
        <begin position="955"/>
        <end position="974"/>
    </location>
</feature>
<reference evidence="3" key="1">
    <citation type="journal article" date="2023" name="Mol. Phylogenet. Evol.">
        <title>Genome-scale phylogeny and comparative genomics of the fungal order Sordariales.</title>
        <authorList>
            <person name="Hensen N."/>
            <person name="Bonometti L."/>
            <person name="Westerberg I."/>
            <person name="Brannstrom I.O."/>
            <person name="Guillou S."/>
            <person name="Cros-Aarteil S."/>
            <person name="Calhoun S."/>
            <person name="Haridas S."/>
            <person name="Kuo A."/>
            <person name="Mondo S."/>
            <person name="Pangilinan J."/>
            <person name="Riley R."/>
            <person name="LaButti K."/>
            <person name="Andreopoulos B."/>
            <person name="Lipzen A."/>
            <person name="Chen C."/>
            <person name="Yan M."/>
            <person name="Daum C."/>
            <person name="Ng V."/>
            <person name="Clum A."/>
            <person name="Steindorff A."/>
            <person name="Ohm R.A."/>
            <person name="Martin F."/>
            <person name="Silar P."/>
            <person name="Natvig D.O."/>
            <person name="Lalanne C."/>
            <person name="Gautier V."/>
            <person name="Ament-Velasquez S.L."/>
            <person name="Kruys A."/>
            <person name="Hutchinson M.I."/>
            <person name="Powell A.J."/>
            <person name="Barry K."/>
            <person name="Miller A.N."/>
            <person name="Grigoriev I.V."/>
            <person name="Debuchy R."/>
            <person name="Gladieux P."/>
            <person name="Hiltunen Thoren M."/>
            <person name="Johannesson H."/>
        </authorList>
    </citation>
    <scope>NUCLEOTIDE SEQUENCE</scope>
    <source>
        <strain evidence="3">CBS 315.58</strain>
    </source>
</reference>
<feature type="region of interest" description="Disordered" evidence="1">
    <location>
        <begin position="136"/>
        <end position="176"/>
    </location>
</feature>
<feature type="compositionally biased region" description="Polar residues" evidence="1">
    <location>
        <begin position="639"/>
        <end position="651"/>
    </location>
</feature>
<evidence type="ECO:0000256" key="2">
    <source>
        <dbReference type="SAM" id="Phobius"/>
    </source>
</evidence>
<name>A0AAN6XJE1_9PEZI</name>
<feature type="transmembrane region" description="Helical" evidence="2">
    <location>
        <begin position="1006"/>
        <end position="1025"/>
    </location>
</feature>
<dbReference type="EMBL" id="MU863904">
    <property type="protein sequence ID" value="KAK4201709.1"/>
    <property type="molecule type" value="Genomic_DNA"/>
</dbReference>
<organism evidence="3 4">
    <name type="scientific">Triangularia verruculosa</name>
    <dbReference type="NCBI Taxonomy" id="2587418"/>
    <lineage>
        <taxon>Eukaryota</taxon>
        <taxon>Fungi</taxon>
        <taxon>Dikarya</taxon>
        <taxon>Ascomycota</taxon>
        <taxon>Pezizomycotina</taxon>
        <taxon>Sordariomycetes</taxon>
        <taxon>Sordariomycetidae</taxon>
        <taxon>Sordariales</taxon>
        <taxon>Podosporaceae</taxon>
        <taxon>Triangularia</taxon>
    </lineage>
</organism>
<feature type="transmembrane region" description="Helical" evidence="2">
    <location>
        <begin position="1261"/>
        <end position="1283"/>
    </location>
</feature>
<evidence type="ECO:0000313" key="4">
    <source>
        <dbReference type="Proteomes" id="UP001303160"/>
    </source>
</evidence>
<feature type="transmembrane region" description="Helical" evidence="2">
    <location>
        <begin position="1223"/>
        <end position="1241"/>
    </location>
</feature>
<feature type="compositionally biased region" description="Polar residues" evidence="1">
    <location>
        <begin position="585"/>
        <end position="605"/>
    </location>
</feature>
<keyword evidence="2" id="KW-1133">Transmembrane helix</keyword>
<dbReference type="InterPro" id="IPR021840">
    <property type="entry name" value="DUF3433"/>
</dbReference>
<feature type="compositionally biased region" description="Pro residues" evidence="1">
    <location>
        <begin position="858"/>
        <end position="867"/>
    </location>
</feature>
<dbReference type="Pfam" id="PF11915">
    <property type="entry name" value="DUF3433"/>
    <property type="match status" value="2"/>
</dbReference>
<keyword evidence="4" id="KW-1185">Reference proteome</keyword>
<keyword evidence="2" id="KW-0812">Transmembrane</keyword>
<proteinExistence type="predicted"/>
<dbReference type="PANTHER" id="PTHR37544">
    <property type="entry name" value="SPRAY-RELATED"/>
    <property type="match status" value="1"/>
</dbReference>
<feature type="transmembrane region" description="Helical" evidence="2">
    <location>
        <begin position="186"/>
        <end position="206"/>
    </location>
</feature>
<feature type="transmembrane region" description="Helical" evidence="2">
    <location>
        <begin position="1143"/>
        <end position="1163"/>
    </location>
</feature>
<evidence type="ECO:0000313" key="3">
    <source>
        <dbReference type="EMBL" id="KAK4201709.1"/>
    </source>
</evidence>
<feature type="compositionally biased region" description="Polar residues" evidence="1">
    <location>
        <begin position="14"/>
        <end position="28"/>
    </location>
</feature>
<feature type="region of interest" description="Disordered" evidence="1">
    <location>
        <begin position="566"/>
        <end position="606"/>
    </location>
</feature>
<comment type="caution">
    <text evidence="3">The sequence shown here is derived from an EMBL/GenBank/DDBJ whole genome shotgun (WGS) entry which is preliminary data.</text>
</comment>
<gene>
    <name evidence="3" type="ORF">QBC40DRAFT_323630</name>
</gene>
<protein>
    <submittedName>
        <fullName evidence="3">Uncharacterized protein</fullName>
    </submittedName>
</protein>
<keyword evidence="2" id="KW-0472">Membrane</keyword>
<feature type="transmembrane region" description="Helical" evidence="2">
    <location>
        <begin position="1183"/>
        <end position="1202"/>
    </location>
</feature>
<feature type="region of interest" description="Disordered" evidence="1">
    <location>
        <begin position="1"/>
        <end position="29"/>
    </location>
</feature>
<feature type="region of interest" description="Disordered" evidence="1">
    <location>
        <begin position="630"/>
        <end position="666"/>
    </location>
</feature>
<reference evidence="3" key="2">
    <citation type="submission" date="2023-05" db="EMBL/GenBank/DDBJ databases">
        <authorList>
            <consortium name="Lawrence Berkeley National Laboratory"/>
            <person name="Steindorff A."/>
            <person name="Hensen N."/>
            <person name="Bonometti L."/>
            <person name="Westerberg I."/>
            <person name="Brannstrom I.O."/>
            <person name="Guillou S."/>
            <person name="Cros-Aarteil S."/>
            <person name="Calhoun S."/>
            <person name="Haridas S."/>
            <person name="Kuo A."/>
            <person name="Mondo S."/>
            <person name="Pangilinan J."/>
            <person name="Riley R."/>
            <person name="Labutti K."/>
            <person name="Andreopoulos B."/>
            <person name="Lipzen A."/>
            <person name="Chen C."/>
            <person name="Yanf M."/>
            <person name="Daum C."/>
            <person name="Ng V."/>
            <person name="Clum A."/>
            <person name="Ohm R."/>
            <person name="Martin F."/>
            <person name="Silar P."/>
            <person name="Natvig D."/>
            <person name="Lalanne C."/>
            <person name="Gautier V."/>
            <person name="Ament-Velasquez S.L."/>
            <person name="Kruys A."/>
            <person name="Hutchinson M.I."/>
            <person name="Powell A.J."/>
            <person name="Barry K."/>
            <person name="Miller A.N."/>
            <person name="Grigoriev I.V."/>
            <person name="Debuchy R."/>
            <person name="Gladieux P."/>
            <person name="Thoren M.H."/>
            <person name="Johannesson H."/>
        </authorList>
    </citation>
    <scope>NUCLEOTIDE SEQUENCE</scope>
    <source>
        <strain evidence="3">CBS 315.58</strain>
    </source>
</reference>
<dbReference type="Proteomes" id="UP001303160">
    <property type="component" value="Unassembled WGS sequence"/>
</dbReference>
<sequence length="1376" mass="152027">MAEATSKTSHRYEQSTTADLDGTQQNLHAPSADTLLNPEAHFDFDEVSLETYESDAIAARSISTSHEEVRHFQPVDICLEATEIESSPRQIPERTLHLNLIGSGNHRSGEGIESCSPVQVSPDDIELQHFAEPCTGTRSTDRLAAPPDLPAPRISVSDAQQQSSSALRPHGKSCPERSLSNYKPIALRWPFQVFLLAIVIAMFAFLEYQIHDLPPLRYKALQMGQQEDTGFRQALLTTSTSVFSTLNTPVIEARPLPKSLLVAPTPAARVGKATILARDSPEPTARLRIMAPRPDETLYPSPQPPVTAFCGWGRPYWNISEYQHYNLWDALPSYHWHVALEELIPVFTTTDPSWCPCTMGAGFQGNWPWGWPDLPMWDTHDEGCKSVMNVICSFNYYKVHTWSPKPPSAYQFRTDLKLVSSRKERGMYGVSIEHRALDPMTTPPSSIHAFWGYPRTDSNNDVMFPLEVRTARLEQQDVFGNRVERDEIASFPVNYRWMADSLRTEYANGALDITPCSTDMLEVWWYQDTLGTCTETPSSYTTVWWTLPFGKPATSNMLETQSNSAVPGYASLGTDTSHDIKTHTSESNPPSTLANQEERPTTTFDDITAIETAKTSERLTSLRRFMTKQISATKEGEHTSLQSAPSKTETQGPAAISSPKPEATSTVVSGTIAETKVPFTRGYSPSVTRISFVTSNQQKEQEQSSELGLPPIVLANKVVSPDTSLPNLPTSIRTRAGDIFSHDVVISRIAQASGDDVTIKSALKTKATVFVDTVISQILEQESRPVVNLYISSVSKPIPAKDLTTLSLDQFLLIQGEDTTKKEINGSSESTTRMATSQEASTPTFEVSSSSTDTAQPHPMPPNPIGPIPPEVRGSFFNLRSEADYLMASLIPVLLATLLGIPVQIAVSSLNAILPFRALAQESGALADDSLHLSSNSWLAPLIACKFLHRFKDPLPLLNVLLGLLSTILIPLSAETIRLEFTSINCKAFNRVCAFGLRKAGVPMRVAEGVLVAIAMLVIAIGVLLSRWKSRVATEPWSIAAMAGLLSNAEVRELLRSLPGREDGGYLRDSQIAGVLAGRRYRLGFSTSRMGDDEHSAYGIEVCPVVDDTTPIKPTIKDPPTRVADSSTPKKKFWHMKPATKELLVATITLFFIAGLLILILYYENTILDTPFERFMDSQSFGVRILFTSFGTIVSGCWDYFFSQISRSQIYHRLSTSPQPARTSILISPPSSIFTGLWQFARSRDILPFNIAFAALLAKFTPILFSNIPYMVVVLVVMVYVGWKKPRCLPVGTDTIVGCMYYLVESEMLSDFEGMGVMGRKERDRLVRDMERLYYLGRGRRVGELGGGDDGMGRVAVDYLVADPGVERKGGVEIAD</sequence>
<feature type="transmembrane region" description="Helical" evidence="2">
    <location>
        <begin position="885"/>
        <end position="907"/>
    </location>
</feature>
<feature type="region of interest" description="Disordered" evidence="1">
    <location>
        <begin position="822"/>
        <end position="867"/>
    </location>
</feature>